<feature type="compositionally biased region" description="Basic and acidic residues" evidence="1">
    <location>
        <begin position="43"/>
        <end position="52"/>
    </location>
</feature>
<reference evidence="2 3" key="1">
    <citation type="journal article" date="2016" name="Genome Biol. Evol.">
        <title>Draft genome sequence of an aflatoxigenic Aspergillus species, A. bombycis.</title>
        <authorList>
            <person name="Moore G.G."/>
            <person name="Mack B.M."/>
            <person name="Beltz S.B."/>
            <person name="Gilbert M.K."/>
        </authorList>
    </citation>
    <scope>NUCLEOTIDE SEQUENCE [LARGE SCALE GENOMIC DNA]</scope>
    <source>
        <strain evidence="3">NRRL 26010</strain>
    </source>
</reference>
<sequence length="212" mass="24800">MNSKATRPKRPRLPSPATRELWMKRIGKSLSANAPLRPNKRTKTSERDENCPETRHRFLTTYKCKKIRGESGLRYGRYRENSHGDMTTVAGGSLYEDAKLYRMDRRQDAEIYEELYGISPFKVPKMHSETRALLNDHATALASSDYKFTPRFQHGFEEFVAALKMAGFPRYEYFRWNLNGNIEDEHPVLIKLRSCHWALERAFKNEVTYISS</sequence>
<protein>
    <submittedName>
        <fullName evidence="2">Uncharacterized protein</fullName>
    </submittedName>
</protein>
<accession>A0A1F7ZXE2</accession>
<dbReference type="AlphaFoldDB" id="A0A1F7ZXE2"/>
<dbReference type="RefSeq" id="XP_022387860.1">
    <property type="nucleotide sequence ID" value="XM_022534141.1"/>
</dbReference>
<evidence type="ECO:0000313" key="3">
    <source>
        <dbReference type="Proteomes" id="UP000179179"/>
    </source>
</evidence>
<name>A0A1F7ZXE2_9EURO</name>
<proteinExistence type="predicted"/>
<dbReference type="OrthoDB" id="4486038at2759"/>
<dbReference type="EMBL" id="LYCR01000059">
    <property type="protein sequence ID" value="OGM44143.1"/>
    <property type="molecule type" value="Genomic_DNA"/>
</dbReference>
<dbReference type="Proteomes" id="UP000179179">
    <property type="component" value="Unassembled WGS sequence"/>
</dbReference>
<evidence type="ECO:0000313" key="2">
    <source>
        <dbReference type="EMBL" id="OGM44143.1"/>
    </source>
</evidence>
<comment type="caution">
    <text evidence="2">The sequence shown here is derived from an EMBL/GenBank/DDBJ whole genome shotgun (WGS) entry which is preliminary data.</text>
</comment>
<keyword evidence="3" id="KW-1185">Reference proteome</keyword>
<dbReference type="GeneID" id="34450402"/>
<organism evidence="2 3">
    <name type="scientific">Aspergillus bombycis</name>
    <dbReference type="NCBI Taxonomy" id="109264"/>
    <lineage>
        <taxon>Eukaryota</taxon>
        <taxon>Fungi</taxon>
        <taxon>Dikarya</taxon>
        <taxon>Ascomycota</taxon>
        <taxon>Pezizomycotina</taxon>
        <taxon>Eurotiomycetes</taxon>
        <taxon>Eurotiomycetidae</taxon>
        <taxon>Eurotiales</taxon>
        <taxon>Aspergillaceae</taxon>
        <taxon>Aspergillus</taxon>
    </lineage>
</organism>
<gene>
    <name evidence="2" type="ORF">ABOM_007012</name>
</gene>
<feature type="region of interest" description="Disordered" evidence="1">
    <location>
        <begin position="1"/>
        <end position="20"/>
    </location>
</feature>
<feature type="compositionally biased region" description="Basic residues" evidence="1">
    <location>
        <begin position="1"/>
        <end position="12"/>
    </location>
</feature>
<feature type="region of interest" description="Disordered" evidence="1">
    <location>
        <begin position="26"/>
        <end position="52"/>
    </location>
</feature>
<evidence type="ECO:0000256" key="1">
    <source>
        <dbReference type="SAM" id="MobiDB-lite"/>
    </source>
</evidence>